<keyword evidence="2 4" id="KW-0378">Hydrolase</keyword>
<comment type="similarity">
    <text evidence="1 4">Belongs to the glycosyl hydrolase 28 family.</text>
</comment>
<evidence type="ECO:0000256" key="2">
    <source>
        <dbReference type="ARBA" id="ARBA00022801"/>
    </source>
</evidence>
<sequence length="373" mass="40716">MGRTTLLSILLILLFCSLVQSQSYTSHSKIQLPGDSLTLSVTDFGATGDGINYDSSAIQSTIDACNRHCASSSSICRVVFPSGTYLTAKLHLRSGVVLDVTEDAVLLGGPRIEDYYPAETSSDWYVVVANNATDVGISGGGAIDGQGSKFVVRFDEKKNVMVSWNQTGACLGDECRPRLVGFVDSRNVEIWNITLREPAYWCTTPCSLHIVRCENTSVHDVSILGDFNTPNNDGIDIEDSNNTVITRCHIDTGDDAICPKTYTGPLYNLTATDCWIRTKSSAIKLGSASCGTAMQLAWPHQAIETEQSFHHRQLQPPPPPPPQQWPFDGLNQPVWGREEDQTHGNDHSNLMAVSENVMVGSANLHPNQVKMEL</sequence>
<dbReference type="InterPro" id="IPR051801">
    <property type="entry name" value="GH28_Enzymes"/>
</dbReference>
<feature type="signal peptide" evidence="6">
    <location>
        <begin position="1"/>
        <end position="21"/>
    </location>
</feature>
<dbReference type="InterPro" id="IPR011050">
    <property type="entry name" value="Pectin_lyase_fold/virulence"/>
</dbReference>
<keyword evidence="3 4" id="KW-0326">Glycosidase</keyword>
<dbReference type="RefSeq" id="XP_010431434.1">
    <property type="nucleotide sequence ID" value="XM_010433132.2"/>
</dbReference>
<evidence type="ECO:0000256" key="5">
    <source>
        <dbReference type="SAM" id="MobiDB-lite"/>
    </source>
</evidence>
<evidence type="ECO:0000256" key="1">
    <source>
        <dbReference type="ARBA" id="ARBA00008834"/>
    </source>
</evidence>
<dbReference type="InterPro" id="IPR000743">
    <property type="entry name" value="Glyco_hydro_28"/>
</dbReference>
<dbReference type="PANTHER" id="PTHR31339:SF0">
    <property type="entry name" value="PECTIN LYASE-LIKE SUPERFAMILY PROTEIN"/>
    <property type="match status" value="1"/>
</dbReference>
<evidence type="ECO:0000313" key="9">
    <source>
        <dbReference type="RefSeq" id="XP_010431434.1"/>
    </source>
</evidence>
<evidence type="ECO:0000256" key="3">
    <source>
        <dbReference type="ARBA" id="ARBA00023295"/>
    </source>
</evidence>
<feature type="compositionally biased region" description="Basic and acidic residues" evidence="5">
    <location>
        <begin position="336"/>
        <end position="346"/>
    </location>
</feature>
<dbReference type="Pfam" id="PF12708">
    <property type="entry name" value="Pect-lyase_RHGA_epim"/>
    <property type="match status" value="1"/>
</dbReference>
<dbReference type="InterPro" id="IPR012334">
    <property type="entry name" value="Pectin_lyas_fold"/>
</dbReference>
<accession>A0ABM0TU28</accession>
<gene>
    <name evidence="9" type="primary">LOC104715753</name>
</gene>
<keyword evidence="8" id="KW-1185">Reference proteome</keyword>
<organism evidence="8 9">
    <name type="scientific">Camelina sativa</name>
    <name type="common">False flax</name>
    <name type="synonym">Myagrum sativum</name>
    <dbReference type="NCBI Taxonomy" id="90675"/>
    <lineage>
        <taxon>Eukaryota</taxon>
        <taxon>Viridiplantae</taxon>
        <taxon>Streptophyta</taxon>
        <taxon>Embryophyta</taxon>
        <taxon>Tracheophyta</taxon>
        <taxon>Spermatophyta</taxon>
        <taxon>Magnoliopsida</taxon>
        <taxon>eudicotyledons</taxon>
        <taxon>Gunneridae</taxon>
        <taxon>Pentapetalae</taxon>
        <taxon>rosids</taxon>
        <taxon>malvids</taxon>
        <taxon>Brassicales</taxon>
        <taxon>Brassicaceae</taxon>
        <taxon>Camelineae</taxon>
        <taxon>Camelina</taxon>
    </lineage>
</organism>
<feature type="domain" description="Rhamnogalacturonase A/B/Epimerase-like pectate lyase" evidence="7">
    <location>
        <begin position="40"/>
        <end position="89"/>
    </location>
</feature>
<dbReference type="Pfam" id="PF00295">
    <property type="entry name" value="Glyco_hydro_28"/>
    <property type="match status" value="1"/>
</dbReference>
<feature type="region of interest" description="Disordered" evidence="5">
    <location>
        <begin position="307"/>
        <end position="347"/>
    </location>
</feature>
<reference evidence="9" key="2">
    <citation type="submission" date="2025-08" db="UniProtKB">
        <authorList>
            <consortium name="RefSeq"/>
        </authorList>
    </citation>
    <scope>IDENTIFICATION</scope>
    <source>
        <tissue evidence="9">Leaf</tissue>
    </source>
</reference>
<evidence type="ECO:0000313" key="8">
    <source>
        <dbReference type="Proteomes" id="UP000694864"/>
    </source>
</evidence>
<dbReference type="InterPro" id="IPR024535">
    <property type="entry name" value="RHGA/B-epi-like_pectate_lyase"/>
</dbReference>
<evidence type="ECO:0000256" key="6">
    <source>
        <dbReference type="SAM" id="SignalP"/>
    </source>
</evidence>
<dbReference type="Proteomes" id="UP000694864">
    <property type="component" value="Chromosome 9"/>
</dbReference>
<feature type="chain" id="PRO_5046022688" evidence="6">
    <location>
        <begin position="22"/>
        <end position="373"/>
    </location>
</feature>
<name>A0ABM0TU28_CAMSA</name>
<keyword evidence="6" id="KW-0732">Signal</keyword>
<proteinExistence type="inferred from homology"/>
<protein>
    <submittedName>
        <fullName evidence="9">Probable polygalacturonase</fullName>
    </submittedName>
</protein>
<feature type="compositionally biased region" description="Pro residues" evidence="5">
    <location>
        <begin position="315"/>
        <end position="324"/>
    </location>
</feature>
<evidence type="ECO:0000259" key="7">
    <source>
        <dbReference type="Pfam" id="PF12708"/>
    </source>
</evidence>
<evidence type="ECO:0000256" key="4">
    <source>
        <dbReference type="RuleBase" id="RU361169"/>
    </source>
</evidence>
<dbReference type="SUPFAM" id="SSF51126">
    <property type="entry name" value="Pectin lyase-like"/>
    <property type="match status" value="1"/>
</dbReference>
<dbReference type="GeneID" id="104715753"/>
<dbReference type="PANTHER" id="PTHR31339">
    <property type="entry name" value="PECTIN LYASE-RELATED"/>
    <property type="match status" value="1"/>
</dbReference>
<dbReference type="Gene3D" id="2.160.20.10">
    <property type="entry name" value="Single-stranded right-handed beta-helix, Pectin lyase-like"/>
    <property type="match status" value="1"/>
</dbReference>
<reference evidence="8" key="1">
    <citation type="journal article" date="2014" name="Nat. Commun.">
        <title>The emerging biofuel crop Camelina sativa retains a highly undifferentiated hexaploid genome structure.</title>
        <authorList>
            <person name="Kagale S."/>
            <person name="Koh C."/>
            <person name="Nixon J."/>
            <person name="Bollina V."/>
            <person name="Clarke W.E."/>
            <person name="Tuteja R."/>
            <person name="Spillane C."/>
            <person name="Robinson S.J."/>
            <person name="Links M.G."/>
            <person name="Clarke C."/>
            <person name="Higgins E.E."/>
            <person name="Huebert T."/>
            <person name="Sharpe A.G."/>
            <person name="Parkin I.A."/>
        </authorList>
    </citation>
    <scope>NUCLEOTIDE SEQUENCE [LARGE SCALE GENOMIC DNA]</scope>
    <source>
        <strain evidence="8">cv. DH55</strain>
    </source>
</reference>